<name>A0A6L2ZJH2_9ZZZZ</name>
<proteinExistence type="predicted"/>
<comment type="caution">
    <text evidence="2">The sequence shown here is derived from an EMBL/GenBank/DDBJ whole genome shotgun (WGS) entry which is preliminary data.</text>
</comment>
<sequence length="437" mass="50698">MNTQLLNNHLGRGKQWLLKREISYANRLSQLQNKLERSVFDRRVLFGSFLPNINKEAGVEKRILKTEFSKYIRSVFNDPNSFADSLKESEELFTKDVVFNGDNRRLIMATAQVIEKCNFPSTKFEPLSILQASQYLKSDTSSGYPYRQKKGKIVNTIIKDCVKYMENPTNNPLFTFPLLSSFRLQLREKMGKIVCATRTIFPYPASITLFELRFIRPFIEHFTNTDTFYCVGRNGEQIRSRLISLFMHDNVKKIASTDFSAYDKTLCNTVIQMAFYVLRSQMRLTKADSDLFDSLVDYFCCSFVNSSIKKKDQHLFLKTHGIASGSGFTNLIGSICHAILVAYYDPALLDRSLICGDDNIMDISHFNFKNYVSALKREFQMEISLSKCKIHTSYHSIHFLGFVWTDFVRMVSPFLTINQCIYHTDFRVDLDTYQREV</sequence>
<evidence type="ECO:0000313" key="2">
    <source>
        <dbReference type="EMBL" id="GFM95186.1"/>
    </source>
</evidence>
<organism evidence="2">
    <name type="scientific">viral metagenome</name>
    <dbReference type="NCBI Taxonomy" id="1070528"/>
    <lineage>
        <taxon>unclassified sequences</taxon>
        <taxon>metagenomes</taxon>
        <taxon>organismal metagenomes</taxon>
    </lineage>
</organism>
<feature type="domain" description="RdRp catalytic" evidence="1">
    <location>
        <begin position="252"/>
        <end position="371"/>
    </location>
</feature>
<dbReference type="GO" id="GO:0006351">
    <property type="term" value="P:DNA-templated transcription"/>
    <property type="evidence" value="ECO:0007669"/>
    <property type="project" value="InterPro"/>
</dbReference>
<accession>A0A6L2ZJH2</accession>
<dbReference type="InterPro" id="IPR043502">
    <property type="entry name" value="DNA/RNA_pol_sf"/>
</dbReference>
<dbReference type="GO" id="GO:0039694">
    <property type="term" value="P:viral RNA genome replication"/>
    <property type="evidence" value="ECO:0007669"/>
    <property type="project" value="InterPro"/>
</dbReference>
<reference evidence="2" key="1">
    <citation type="submission" date="2020-05" db="EMBL/GenBank/DDBJ databases">
        <title>Diverged and active partitiviruses in Lichen.</title>
        <authorList>
            <person name="Urayama S."/>
            <person name="Doi N."/>
            <person name="Kondo F."/>
            <person name="Chiba Y."/>
            <person name="Takaki Y."/>
            <person name="Hirai M."/>
            <person name="Minegishi Y."/>
            <person name="Hagiwara D."/>
            <person name="Nunoura T."/>
        </authorList>
    </citation>
    <scope>NUCLEOTIDE SEQUENCE</scope>
</reference>
<keyword evidence="2" id="KW-0696">RNA-directed RNA polymerase</keyword>
<feature type="non-terminal residue" evidence="2">
    <location>
        <position position="437"/>
    </location>
</feature>
<keyword evidence="2" id="KW-0808">Transferase</keyword>
<dbReference type="InterPro" id="IPR007094">
    <property type="entry name" value="RNA-dir_pol_PSvirus"/>
</dbReference>
<dbReference type="GO" id="GO:0003968">
    <property type="term" value="F:RNA-directed RNA polymerase activity"/>
    <property type="evidence" value="ECO:0007669"/>
    <property type="project" value="UniProtKB-KW"/>
</dbReference>
<dbReference type="SUPFAM" id="SSF56672">
    <property type="entry name" value="DNA/RNA polymerases"/>
    <property type="match status" value="1"/>
</dbReference>
<keyword evidence="2" id="KW-0548">Nucleotidyltransferase</keyword>
<dbReference type="GO" id="GO:0003723">
    <property type="term" value="F:RNA binding"/>
    <property type="evidence" value="ECO:0007669"/>
    <property type="project" value="InterPro"/>
</dbReference>
<gene>
    <name evidence="2" type="ORF">MMARV_C056P1</name>
</gene>
<dbReference type="Pfam" id="PF00680">
    <property type="entry name" value="RdRP_1"/>
    <property type="match status" value="1"/>
</dbReference>
<dbReference type="PROSITE" id="PS50507">
    <property type="entry name" value="RDRP_SSRNA_POS"/>
    <property type="match status" value="1"/>
</dbReference>
<dbReference type="EMBL" id="BLWB01000056">
    <property type="protein sequence ID" value="GFM95186.1"/>
    <property type="molecule type" value="Genomic_RNA"/>
</dbReference>
<dbReference type="InterPro" id="IPR001205">
    <property type="entry name" value="RNA-dir_pol_C"/>
</dbReference>
<evidence type="ECO:0000259" key="1">
    <source>
        <dbReference type="PROSITE" id="PS50507"/>
    </source>
</evidence>
<dbReference type="AlphaFoldDB" id="A0A6L2ZJH2"/>
<protein>
    <submittedName>
        <fullName evidence="2">RNA-dependent RNA polymerase</fullName>
    </submittedName>
</protein>